<name>A0ABT8SYW0_9HYPH</name>
<proteinExistence type="predicted"/>
<organism evidence="1 2">
    <name type="scientific">Rhizobium oryzicola</name>
    <dbReference type="NCBI Taxonomy" id="1232668"/>
    <lineage>
        <taxon>Bacteria</taxon>
        <taxon>Pseudomonadati</taxon>
        <taxon>Pseudomonadota</taxon>
        <taxon>Alphaproteobacteria</taxon>
        <taxon>Hyphomicrobiales</taxon>
        <taxon>Rhizobiaceae</taxon>
        <taxon>Rhizobium/Agrobacterium group</taxon>
        <taxon>Rhizobium</taxon>
    </lineage>
</organism>
<reference evidence="1" key="1">
    <citation type="journal article" date="2015" name="Int. J. Syst. Evol. Microbiol.">
        <title>Rhizobium oryzicola sp. nov., potential plant-growth-promoting endophytic bacteria isolated from rice roots.</title>
        <authorList>
            <person name="Zhang X.X."/>
            <person name="Gao J.S."/>
            <person name="Cao Y.H."/>
            <person name="Sheirdil R.A."/>
            <person name="Wang X.C."/>
            <person name="Zhang L."/>
        </authorList>
    </citation>
    <scope>NUCLEOTIDE SEQUENCE</scope>
    <source>
        <strain evidence="1">05753</strain>
    </source>
</reference>
<evidence type="ECO:0000313" key="2">
    <source>
        <dbReference type="Proteomes" id="UP001169006"/>
    </source>
</evidence>
<dbReference type="EMBL" id="JAUKWQ010000004">
    <property type="protein sequence ID" value="MDO1583233.1"/>
    <property type="molecule type" value="Genomic_DNA"/>
</dbReference>
<accession>A0ABT8SYW0</accession>
<reference evidence="1" key="2">
    <citation type="submission" date="2023-07" db="EMBL/GenBank/DDBJ databases">
        <authorList>
            <person name="Sun H."/>
        </authorList>
    </citation>
    <scope>NUCLEOTIDE SEQUENCE</scope>
    <source>
        <strain evidence="1">05753</strain>
    </source>
</reference>
<dbReference type="InterPro" id="IPR025737">
    <property type="entry name" value="FApF"/>
</dbReference>
<sequence>MGVTDFGAGLLPPTTPYGTAGLRSSYYSSSTLRDGSGKEIPNNFHLEVETVSLAYFYMTDVELLGARLGFGGVLPLMNISGRLNVPTPSGPFAISGSDFGLGDAAIMPLLLAWQAPPNFFVNAGLQIQAPTGEYSASKAFNTGVNHWTITPILGATYISDGGFELSTQINVNFNTVNPATDYRSGIEYKQEFAVGQHIDAWTVGVGGYAYQQISDDKGTGSRDGNRARVFAAGPAISYFKPGMPLFTLHAYKEFGAENRPEGYNVALRLSMSF</sequence>
<evidence type="ECO:0000313" key="1">
    <source>
        <dbReference type="EMBL" id="MDO1583233.1"/>
    </source>
</evidence>
<dbReference type="Pfam" id="PF13557">
    <property type="entry name" value="Phenol_MetA_deg"/>
    <property type="match status" value="1"/>
</dbReference>
<keyword evidence="2" id="KW-1185">Reference proteome</keyword>
<gene>
    <name evidence="1" type="ORF">Q2T52_14165</name>
</gene>
<protein>
    <submittedName>
        <fullName evidence="1">Transporter</fullName>
    </submittedName>
</protein>
<comment type="caution">
    <text evidence="1">The sequence shown here is derived from an EMBL/GenBank/DDBJ whole genome shotgun (WGS) entry which is preliminary data.</text>
</comment>
<dbReference type="Proteomes" id="UP001169006">
    <property type="component" value="Unassembled WGS sequence"/>
</dbReference>